<reference evidence="2 3" key="1">
    <citation type="journal article" date="2019" name="Sci. Rep.">
        <title>Orb-weaving spider Araneus ventricosus genome elucidates the spidroin gene catalogue.</title>
        <authorList>
            <person name="Kono N."/>
            <person name="Nakamura H."/>
            <person name="Ohtoshi R."/>
            <person name="Moran D.A.P."/>
            <person name="Shinohara A."/>
            <person name="Yoshida Y."/>
            <person name="Fujiwara M."/>
            <person name="Mori M."/>
            <person name="Tomita M."/>
            <person name="Arakawa K."/>
        </authorList>
    </citation>
    <scope>NUCLEOTIDE SEQUENCE [LARGE SCALE GENOMIC DNA]</scope>
</reference>
<dbReference type="EMBL" id="BGPR01016500">
    <property type="protein sequence ID" value="GBN73243.1"/>
    <property type="molecule type" value="Genomic_DNA"/>
</dbReference>
<dbReference type="Proteomes" id="UP000499080">
    <property type="component" value="Unassembled WGS sequence"/>
</dbReference>
<gene>
    <name evidence="2" type="ORF">AVEN_267793_1</name>
</gene>
<proteinExistence type="predicted"/>
<name>A0A4Y2RC04_ARAVE</name>
<organism evidence="2 3">
    <name type="scientific">Araneus ventricosus</name>
    <name type="common">Orbweaver spider</name>
    <name type="synonym">Epeira ventricosa</name>
    <dbReference type="NCBI Taxonomy" id="182803"/>
    <lineage>
        <taxon>Eukaryota</taxon>
        <taxon>Metazoa</taxon>
        <taxon>Ecdysozoa</taxon>
        <taxon>Arthropoda</taxon>
        <taxon>Chelicerata</taxon>
        <taxon>Arachnida</taxon>
        <taxon>Araneae</taxon>
        <taxon>Araneomorphae</taxon>
        <taxon>Entelegynae</taxon>
        <taxon>Araneoidea</taxon>
        <taxon>Araneidae</taxon>
        <taxon>Araneus</taxon>
    </lineage>
</organism>
<keyword evidence="3" id="KW-1185">Reference proteome</keyword>
<dbReference type="AlphaFoldDB" id="A0A4Y2RC04"/>
<accession>A0A4Y2RC04</accession>
<evidence type="ECO:0000313" key="3">
    <source>
        <dbReference type="Proteomes" id="UP000499080"/>
    </source>
</evidence>
<evidence type="ECO:0000256" key="1">
    <source>
        <dbReference type="SAM" id="MobiDB-lite"/>
    </source>
</evidence>
<feature type="compositionally biased region" description="Polar residues" evidence="1">
    <location>
        <begin position="80"/>
        <end position="97"/>
    </location>
</feature>
<evidence type="ECO:0000313" key="2">
    <source>
        <dbReference type="EMBL" id="GBN73243.1"/>
    </source>
</evidence>
<feature type="region of interest" description="Disordered" evidence="1">
    <location>
        <begin position="74"/>
        <end position="97"/>
    </location>
</feature>
<comment type="caution">
    <text evidence="2">The sequence shown here is derived from an EMBL/GenBank/DDBJ whole genome shotgun (WGS) entry which is preliminary data.</text>
</comment>
<protein>
    <submittedName>
        <fullName evidence="2">Uncharacterized protein</fullName>
    </submittedName>
</protein>
<sequence length="97" mass="10708">MQVNTIKPRSYGLSFHEYCPQFALFPIVGTGRIDVARGLVSASVVSRVMAINSSHVKEGGVIRRRQCNRSLERRREVCQATRSGNGETGRNSSDNSP</sequence>